<name>A0A939DQQ0_9ALTE</name>
<feature type="transmembrane region" description="Helical" evidence="4">
    <location>
        <begin position="12"/>
        <end position="33"/>
    </location>
</feature>
<keyword evidence="4" id="KW-0472">Membrane</keyword>
<accession>A0A939DQQ0</accession>
<dbReference type="EMBL" id="JAFKCV010000015">
    <property type="protein sequence ID" value="MBN7827208.1"/>
    <property type="molecule type" value="Genomic_DNA"/>
</dbReference>
<feature type="transmembrane region" description="Helical" evidence="4">
    <location>
        <begin position="39"/>
        <end position="60"/>
    </location>
</feature>
<dbReference type="FunFam" id="3.30.70.270:FF:000001">
    <property type="entry name" value="Diguanylate cyclase domain protein"/>
    <property type="match status" value="1"/>
</dbReference>
<dbReference type="SUPFAM" id="SSF55073">
    <property type="entry name" value="Nucleotide cyclase"/>
    <property type="match status" value="1"/>
</dbReference>
<comment type="cofactor">
    <cofactor evidence="1">
        <name>Mg(2+)</name>
        <dbReference type="ChEBI" id="CHEBI:18420"/>
    </cofactor>
</comment>
<dbReference type="NCBIfam" id="TIGR00254">
    <property type="entry name" value="GGDEF"/>
    <property type="match status" value="1"/>
</dbReference>
<evidence type="ECO:0000256" key="2">
    <source>
        <dbReference type="ARBA" id="ARBA00012528"/>
    </source>
</evidence>
<dbReference type="EC" id="2.7.7.65" evidence="2"/>
<dbReference type="Proteomes" id="UP000664654">
    <property type="component" value="Unassembled WGS sequence"/>
</dbReference>
<comment type="caution">
    <text evidence="6">The sequence shown here is derived from an EMBL/GenBank/DDBJ whole genome shotgun (WGS) entry which is preliminary data.</text>
</comment>
<feature type="transmembrane region" description="Helical" evidence="4">
    <location>
        <begin position="72"/>
        <end position="95"/>
    </location>
</feature>
<keyword evidence="4" id="KW-0812">Transmembrane</keyword>
<dbReference type="GO" id="GO:0043709">
    <property type="term" value="P:cell adhesion involved in single-species biofilm formation"/>
    <property type="evidence" value="ECO:0007669"/>
    <property type="project" value="TreeGrafter"/>
</dbReference>
<dbReference type="PROSITE" id="PS50887">
    <property type="entry name" value="GGDEF"/>
    <property type="match status" value="1"/>
</dbReference>
<dbReference type="GO" id="GO:0052621">
    <property type="term" value="F:diguanylate cyclase activity"/>
    <property type="evidence" value="ECO:0007669"/>
    <property type="project" value="UniProtKB-EC"/>
</dbReference>
<reference evidence="6" key="1">
    <citation type="submission" date="2021-03" db="EMBL/GenBank/DDBJ databases">
        <title>novel species isolated from a fishpond in China.</title>
        <authorList>
            <person name="Lu H."/>
            <person name="Cai Z."/>
        </authorList>
    </citation>
    <scope>NUCLEOTIDE SEQUENCE</scope>
    <source>
        <strain evidence="6">JCM 30855</strain>
    </source>
</reference>
<evidence type="ECO:0000313" key="6">
    <source>
        <dbReference type="EMBL" id="MBN7827208.1"/>
    </source>
</evidence>
<evidence type="ECO:0000259" key="5">
    <source>
        <dbReference type="PROSITE" id="PS50887"/>
    </source>
</evidence>
<dbReference type="RefSeq" id="WP_206575320.1">
    <property type="nucleotide sequence ID" value="NZ_JAFKCV010000015.1"/>
</dbReference>
<feature type="transmembrane region" description="Helical" evidence="4">
    <location>
        <begin position="134"/>
        <end position="152"/>
    </location>
</feature>
<dbReference type="AlphaFoldDB" id="A0A939DQQ0"/>
<sequence>MFYRLRNDFRLSVISLLSLCAFVGITPFALYRFWQGNMLAALVDSLILFSILSVLTYAWFSGDTKRSGFLMALVVSAGGLTIVNLLGLVGLFWLYPCFITGFFLTSSRMAVLINGITLLALFVLKLDSLSLEHLISFATTALVVSACAYIFALRNESQHRRLAHIATLDPLTGVKNRRAMEEELSRAVANFERHQLSCALVILDLDHFKAINDNHGHGVGDSVLNQCVQILGENIRKSDRLFRFGGEEFVLLLPGVDRQGMHSVVDNLYQVVRSELKCPSGPVTASYGATLLQAGDTADSWMERADTALYQAKQNGRDKVVLS</sequence>
<dbReference type="GO" id="GO:1902201">
    <property type="term" value="P:negative regulation of bacterial-type flagellum-dependent cell motility"/>
    <property type="evidence" value="ECO:0007669"/>
    <property type="project" value="TreeGrafter"/>
</dbReference>
<dbReference type="CDD" id="cd01949">
    <property type="entry name" value="GGDEF"/>
    <property type="match status" value="1"/>
</dbReference>
<evidence type="ECO:0000256" key="4">
    <source>
        <dbReference type="SAM" id="Phobius"/>
    </source>
</evidence>
<dbReference type="SMART" id="SM00267">
    <property type="entry name" value="GGDEF"/>
    <property type="match status" value="1"/>
</dbReference>
<feature type="transmembrane region" description="Helical" evidence="4">
    <location>
        <begin position="101"/>
        <end position="122"/>
    </location>
</feature>
<dbReference type="Gene3D" id="3.30.70.270">
    <property type="match status" value="1"/>
</dbReference>
<gene>
    <name evidence="6" type="ORF">J0A66_18395</name>
</gene>
<protein>
    <recommendedName>
        <fullName evidence="2">diguanylate cyclase</fullName>
        <ecNumber evidence="2">2.7.7.65</ecNumber>
    </recommendedName>
</protein>
<dbReference type="Pfam" id="PF00990">
    <property type="entry name" value="GGDEF"/>
    <property type="match status" value="1"/>
</dbReference>
<dbReference type="GO" id="GO:0005886">
    <property type="term" value="C:plasma membrane"/>
    <property type="evidence" value="ECO:0007669"/>
    <property type="project" value="TreeGrafter"/>
</dbReference>
<dbReference type="InterPro" id="IPR050469">
    <property type="entry name" value="Diguanylate_Cyclase"/>
</dbReference>
<comment type="catalytic activity">
    <reaction evidence="3">
        <text>2 GTP = 3',3'-c-di-GMP + 2 diphosphate</text>
        <dbReference type="Rhea" id="RHEA:24898"/>
        <dbReference type="ChEBI" id="CHEBI:33019"/>
        <dbReference type="ChEBI" id="CHEBI:37565"/>
        <dbReference type="ChEBI" id="CHEBI:58805"/>
        <dbReference type="EC" id="2.7.7.65"/>
    </reaction>
</comment>
<proteinExistence type="predicted"/>
<dbReference type="PANTHER" id="PTHR45138:SF9">
    <property type="entry name" value="DIGUANYLATE CYCLASE DGCM-RELATED"/>
    <property type="match status" value="1"/>
</dbReference>
<organism evidence="6 7">
    <name type="scientific">Bowmanella dokdonensis</name>
    <dbReference type="NCBI Taxonomy" id="751969"/>
    <lineage>
        <taxon>Bacteria</taxon>
        <taxon>Pseudomonadati</taxon>
        <taxon>Pseudomonadota</taxon>
        <taxon>Gammaproteobacteria</taxon>
        <taxon>Alteromonadales</taxon>
        <taxon>Alteromonadaceae</taxon>
        <taxon>Bowmanella</taxon>
    </lineage>
</organism>
<evidence type="ECO:0000256" key="3">
    <source>
        <dbReference type="ARBA" id="ARBA00034247"/>
    </source>
</evidence>
<dbReference type="InterPro" id="IPR000160">
    <property type="entry name" value="GGDEF_dom"/>
</dbReference>
<keyword evidence="4" id="KW-1133">Transmembrane helix</keyword>
<feature type="domain" description="GGDEF" evidence="5">
    <location>
        <begin position="196"/>
        <end position="323"/>
    </location>
</feature>
<dbReference type="InterPro" id="IPR029787">
    <property type="entry name" value="Nucleotide_cyclase"/>
</dbReference>
<evidence type="ECO:0000256" key="1">
    <source>
        <dbReference type="ARBA" id="ARBA00001946"/>
    </source>
</evidence>
<keyword evidence="7" id="KW-1185">Reference proteome</keyword>
<dbReference type="InterPro" id="IPR043128">
    <property type="entry name" value="Rev_trsase/Diguanyl_cyclase"/>
</dbReference>
<dbReference type="PANTHER" id="PTHR45138">
    <property type="entry name" value="REGULATORY COMPONENTS OF SENSORY TRANSDUCTION SYSTEM"/>
    <property type="match status" value="1"/>
</dbReference>
<evidence type="ECO:0000313" key="7">
    <source>
        <dbReference type="Proteomes" id="UP000664654"/>
    </source>
</evidence>